<keyword evidence="5 10" id="KW-0145">Chemotaxis</keyword>
<evidence type="ECO:0000313" key="11">
    <source>
        <dbReference type="EMBL" id="GGA98510.1"/>
    </source>
</evidence>
<dbReference type="Pfam" id="PF03748">
    <property type="entry name" value="FliL"/>
    <property type="match status" value="1"/>
</dbReference>
<keyword evidence="9 10" id="KW-0472">Membrane</keyword>
<keyword evidence="6 10" id="KW-0812">Transmembrane</keyword>
<evidence type="ECO:0000256" key="7">
    <source>
        <dbReference type="ARBA" id="ARBA00022779"/>
    </source>
</evidence>
<comment type="caution">
    <text evidence="11">The sequence shown here is derived from an EMBL/GenBank/DDBJ whole genome shotgun (WGS) entry which is preliminary data.</text>
</comment>
<feature type="transmembrane region" description="Helical" evidence="10">
    <location>
        <begin position="20"/>
        <end position="41"/>
    </location>
</feature>
<reference evidence="12" key="1">
    <citation type="journal article" date="2019" name="Int. J. Syst. Evol. Microbiol.">
        <title>The Global Catalogue of Microorganisms (GCM) 10K type strain sequencing project: providing services to taxonomists for standard genome sequencing and annotation.</title>
        <authorList>
            <consortium name="The Broad Institute Genomics Platform"/>
            <consortium name="The Broad Institute Genome Sequencing Center for Infectious Disease"/>
            <person name="Wu L."/>
            <person name="Ma J."/>
        </authorList>
    </citation>
    <scope>NUCLEOTIDE SEQUENCE [LARGE SCALE GENOMIC DNA]</scope>
    <source>
        <strain evidence="12">CGMCC 1.10131</strain>
    </source>
</reference>
<keyword evidence="10" id="KW-0997">Cell inner membrane</keyword>
<protein>
    <recommendedName>
        <fullName evidence="10">Flagellar protein FliL</fullName>
    </recommendedName>
</protein>
<keyword evidence="11" id="KW-0969">Cilium</keyword>
<evidence type="ECO:0000256" key="8">
    <source>
        <dbReference type="ARBA" id="ARBA00022989"/>
    </source>
</evidence>
<evidence type="ECO:0000256" key="2">
    <source>
        <dbReference type="ARBA" id="ARBA00004162"/>
    </source>
</evidence>
<gene>
    <name evidence="11" type="primary">fliL</name>
    <name evidence="11" type="ORF">GCM10007414_09400</name>
</gene>
<evidence type="ECO:0000256" key="10">
    <source>
        <dbReference type="RuleBase" id="RU364125"/>
    </source>
</evidence>
<accession>A0ABQ1HZZ6</accession>
<keyword evidence="12" id="KW-1185">Reference proteome</keyword>
<evidence type="ECO:0000256" key="5">
    <source>
        <dbReference type="ARBA" id="ARBA00022500"/>
    </source>
</evidence>
<evidence type="ECO:0000256" key="9">
    <source>
        <dbReference type="ARBA" id="ARBA00023136"/>
    </source>
</evidence>
<evidence type="ECO:0000256" key="1">
    <source>
        <dbReference type="ARBA" id="ARBA00002254"/>
    </source>
</evidence>
<keyword evidence="7 10" id="KW-0283">Flagellar rotation</keyword>
<evidence type="ECO:0000256" key="3">
    <source>
        <dbReference type="ARBA" id="ARBA00008281"/>
    </source>
</evidence>
<organism evidence="11 12">
    <name type="scientific">Agarivorans gilvus</name>
    <dbReference type="NCBI Taxonomy" id="680279"/>
    <lineage>
        <taxon>Bacteria</taxon>
        <taxon>Pseudomonadati</taxon>
        <taxon>Pseudomonadota</taxon>
        <taxon>Gammaproteobacteria</taxon>
        <taxon>Alteromonadales</taxon>
        <taxon>Alteromonadaceae</taxon>
        <taxon>Agarivorans</taxon>
    </lineage>
</organism>
<dbReference type="InterPro" id="IPR005503">
    <property type="entry name" value="FliL"/>
</dbReference>
<dbReference type="Proteomes" id="UP000651977">
    <property type="component" value="Unassembled WGS sequence"/>
</dbReference>
<dbReference type="EMBL" id="BMDY01000004">
    <property type="protein sequence ID" value="GGA98510.1"/>
    <property type="molecule type" value="Genomic_DNA"/>
</dbReference>
<comment type="function">
    <text evidence="1 10">Controls the rotational direction of flagella during chemotaxis.</text>
</comment>
<keyword evidence="11" id="KW-0282">Flagellum</keyword>
<dbReference type="PANTHER" id="PTHR35091:SF2">
    <property type="entry name" value="FLAGELLAR PROTEIN FLIL"/>
    <property type="match status" value="1"/>
</dbReference>
<keyword evidence="8 10" id="KW-1133">Transmembrane helix</keyword>
<keyword evidence="4" id="KW-1003">Cell membrane</keyword>
<dbReference type="RefSeq" id="WP_188407299.1">
    <property type="nucleotide sequence ID" value="NZ_BMDY01000004.1"/>
</dbReference>
<comment type="subcellular location">
    <subcellularLocation>
        <location evidence="10">Cell inner membrane</location>
    </subcellularLocation>
    <subcellularLocation>
        <location evidence="2">Cell membrane</location>
        <topology evidence="2">Single-pass membrane protein</topology>
    </subcellularLocation>
</comment>
<evidence type="ECO:0000256" key="4">
    <source>
        <dbReference type="ARBA" id="ARBA00022475"/>
    </source>
</evidence>
<name>A0ABQ1HZZ6_9ALTE</name>
<evidence type="ECO:0000313" key="12">
    <source>
        <dbReference type="Proteomes" id="UP000651977"/>
    </source>
</evidence>
<comment type="similarity">
    <text evidence="3 10">Belongs to the FliL family.</text>
</comment>
<proteinExistence type="inferred from homology"/>
<evidence type="ECO:0000256" key="6">
    <source>
        <dbReference type="ARBA" id="ARBA00022692"/>
    </source>
</evidence>
<dbReference type="NCBIfam" id="NF004285">
    <property type="entry name" value="PRK05696.1"/>
    <property type="match status" value="1"/>
</dbReference>
<dbReference type="PANTHER" id="PTHR35091">
    <property type="entry name" value="FLAGELLAR PROTEIN FLIL"/>
    <property type="match status" value="1"/>
</dbReference>
<keyword evidence="11" id="KW-0966">Cell projection</keyword>
<sequence>MAEESELTVEDGSKGSKKKLIIIIAAVLVLVIAGVVGFLLLSGGEEQAPAAASETESVQETVTHTALYVGMPRPFVFNIVGDSRDRLVQIKVQLLVRGTANEELAKLHIPLIEGTLLSVFSSASVEELSTQEGKDRIRENSLIETQKALKEITGKVVVEKILFTGFVMQ</sequence>